<dbReference type="RefSeq" id="WP_126820178.1">
    <property type="nucleotide sequence ID" value="NZ_PIPS01000003.1"/>
</dbReference>
<comment type="caution">
    <text evidence="7">The sequence shown here is derived from an EMBL/GenBank/DDBJ whole genome shotgun (WGS) entry which is preliminary data.</text>
</comment>
<dbReference type="SMART" id="SM00448">
    <property type="entry name" value="REC"/>
    <property type="match status" value="1"/>
</dbReference>
<sequence>MKKSKLPVYVVDDDAAVTNSLKSVLEYAGHQVFCFASANEFLRSQPEPSGVLILDLKLPDIHGLEVQQRLVKKGVYLPIIIYSGTADIPDTVSALKDGAYTVLQKPVAARQLIEVITEAAEHAEKVRQDIVSRKKAAEQVAKLSPRELSIALLTAEGLSATQIAEKLFISKRTAETHKSNIFKKLDIGSTALLIRMLMLSEHLN</sequence>
<name>A0AA94EEV4_9GAMM</name>
<dbReference type="InterPro" id="IPR000792">
    <property type="entry name" value="Tscrpt_reg_LuxR_C"/>
</dbReference>
<dbReference type="InterPro" id="IPR036388">
    <property type="entry name" value="WH-like_DNA-bd_sf"/>
</dbReference>
<keyword evidence="8" id="KW-1185">Reference proteome</keyword>
<dbReference type="SMART" id="SM00421">
    <property type="entry name" value="HTH_LUXR"/>
    <property type="match status" value="1"/>
</dbReference>
<dbReference type="InterPro" id="IPR001789">
    <property type="entry name" value="Sig_transdc_resp-reg_receiver"/>
</dbReference>
<evidence type="ECO:0000259" key="6">
    <source>
        <dbReference type="PROSITE" id="PS50110"/>
    </source>
</evidence>
<dbReference type="SUPFAM" id="SSF52172">
    <property type="entry name" value="CheY-like"/>
    <property type="match status" value="1"/>
</dbReference>
<evidence type="ECO:0000256" key="1">
    <source>
        <dbReference type="ARBA" id="ARBA00023015"/>
    </source>
</evidence>
<dbReference type="AlphaFoldDB" id="A0AA94EEV4"/>
<dbReference type="PANTHER" id="PTHR44688">
    <property type="entry name" value="DNA-BINDING TRANSCRIPTIONAL ACTIVATOR DEVR_DOSR"/>
    <property type="match status" value="1"/>
</dbReference>
<dbReference type="InterPro" id="IPR011006">
    <property type="entry name" value="CheY-like_superfamily"/>
</dbReference>
<dbReference type="PROSITE" id="PS50110">
    <property type="entry name" value="RESPONSE_REGULATORY"/>
    <property type="match status" value="1"/>
</dbReference>
<keyword evidence="4" id="KW-0597">Phosphoprotein</keyword>
<dbReference type="InterPro" id="IPR016032">
    <property type="entry name" value="Sig_transdc_resp-reg_C-effctor"/>
</dbReference>
<keyword evidence="3" id="KW-0804">Transcription</keyword>
<evidence type="ECO:0000313" key="7">
    <source>
        <dbReference type="EMBL" id="RUO42450.1"/>
    </source>
</evidence>
<dbReference type="Pfam" id="PF00196">
    <property type="entry name" value="GerE"/>
    <property type="match status" value="1"/>
</dbReference>
<feature type="domain" description="HTH luxR-type" evidence="5">
    <location>
        <begin position="136"/>
        <end position="201"/>
    </location>
</feature>
<dbReference type="PROSITE" id="PS50043">
    <property type="entry name" value="HTH_LUXR_2"/>
    <property type="match status" value="1"/>
</dbReference>
<protein>
    <submittedName>
        <fullName evidence="7">DNA-binding response regulator</fullName>
    </submittedName>
</protein>
<dbReference type="Pfam" id="PF00072">
    <property type="entry name" value="Response_reg"/>
    <property type="match status" value="1"/>
</dbReference>
<dbReference type="EMBL" id="PIPS01000003">
    <property type="protein sequence ID" value="RUO42450.1"/>
    <property type="molecule type" value="Genomic_DNA"/>
</dbReference>
<feature type="modified residue" description="4-aspartylphosphate" evidence="4">
    <location>
        <position position="55"/>
    </location>
</feature>
<dbReference type="Gene3D" id="1.10.10.10">
    <property type="entry name" value="Winged helix-like DNA-binding domain superfamily/Winged helix DNA-binding domain"/>
    <property type="match status" value="1"/>
</dbReference>
<proteinExistence type="predicted"/>
<dbReference type="Gene3D" id="3.40.50.2300">
    <property type="match status" value="1"/>
</dbReference>
<dbReference type="PRINTS" id="PR00038">
    <property type="entry name" value="HTHLUXR"/>
</dbReference>
<evidence type="ECO:0000259" key="5">
    <source>
        <dbReference type="PROSITE" id="PS50043"/>
    </source>
</evidence>
<keyword evidence="1" id="KW-0805">Transcription regulation</keyword>
<evidence type="ECO:0000256" key="2">
    <source>
        <dbReference type="ARBA" id="ARBA00023125"/>
    </source>
</evidence>
<evidence type="ECO:0000256" key="4">
    <source>
        <dbReference type="PROSITE-ProRule" id="PRU00169"/>
    </source>
</evidence>
<evidence type="ECO:0000313" key="8">
    <source>
        <dbReference type="Proteomes" id="UP000286680"/>
    </source>
</evidence>
<dbReference type="CDD" id="cd06170">
    <property type="entry name" value="LuxR_C_like"/>
    <property type="match status" value="1"/>
</dbReference>
<organism evidence="7 8">
    <name type="scientific">Idiomarina aquatica</name>
    <dbReference type="NCBI Taxonomy" id="1327752"/>
    <lineage>
        <taxon>Bacteria</taxon>
        <taxon>Pseudomonadati</taxon>
        <taxon>Pseudomonadota</taxon>
        <taxon>Gammaproteobacteria</taxon>
        <taxon>Alteromonadales</taxon>
        <taxon>Idiomarinaceae</taxon>
        <taxon>Idiomarina</taxon>
    </lineage>
</organism>
<dbReference type="GO" id="GO:0000160">
    <property type="term" value="P:phosphorelay signal transduction system"/>
    <property type="evidence" value="ECO:0007669"/>
    <property type="project" value="InterPro"/>
</dbReference>
<evidence type="ECO:0000256" key="3">
    <source>
        <dbReference type="ARBA" id="ARBA00023163"/>
    </source>
</evidence>
<dbReference type="GO" id="GO:0006355">
    <property type="term" value="P:regulation of DNA-templated transcription"/>
    <property type="evidence" value="ECO:0007669"/>
    <property type="project" value="InterPro"/>
</dbReference>
<dbReference type="GO" id="GO:0003677">
    <property type="term" value="F:DNA binding"/>
    <property type="evidence" value="ECO:0007669"/>
    <property type="project" value="UniProtKB-KW"/>
</dbReference>
<dbReference type="SUPFAM" id="SSF46894">
    <property type="entry name" value="C-terminal effector domain of the bipartite response regulators"/>
    <property type="match status" value="1"/>
</dbReference>
<accession>A0AA94EEV4</accession>
<gene>
    <name evidence="7" type="ORF">CWE23_10155</name>
</gene>
<dbReference type="PANTHER" id="PTHR44688:SF16">
    <property type="entry name" value="DNA-BINDING TRANSCRIPTIONAL ACTIVATOR DEVR_DOSR"/>
    <property type="match status" value="1"/>
</dbReference>
<dbReference type="Proteomes" id="UP000286680">
    <property type="component" value="Unassembled WGS sequence"/>
</dbReference>
<feature type="domain" description="Response regulatory" evidence="6">
    <location>
        <begin position="7"/>
        <end position="120"/>
    </location>
</feature>
<keyword evidence="2 7" id="KW-0238">DNA-binding</keyword>
<reference evidence="8" key="1">
    <citation type="journal article" date="2018" name="Front. Microbiol.">
        <title>Genome-Based Analysis Reveals the Taxonomy and Diversity of the Family Idiomarinaceae.</title>
        <authorList>
            <person name="Liu Y."/>
            <person name="Lai Q."/>
            <person name="Shao Z."/>
        </authorList>
    </citation>
    <scope>NUCLEOTIDE SEQUENCE [LARGE SCALE GENOMIC DNA]</scope>
    <source>
        <strain evidence="8">SN-14</strain>
    </source>
</reference>